<sequence length="258" mass="28857">MSRYTQRQHSRDTRYAVASGRQTGIFEHYRSQLHPSTNRYPSNIHQRFSSLEEAERALNRSGSFDTGTGPYYAVRSGRNTGIYRDWLRAAPEVLGYPHNEHRRFEDRSSAEGYMRGGGPERPRPGAGLSPQHGGRFGTSGYRSGPFFGPGSANRPGGYYNLGGYGYDSGEAGQRGVEAQGEQYYYDERGEEYDVEEFDEDHDDGLDFGEGWDYGGSDRDDGLEDGGRDGAYDDSSGDYDCSYDDDGGDYDCGYEYDSE</sequence>
<organism evidence="3 4">
    <name type="scientific">Arthrobotrys musiformis</name>
    <dbReference type="NCBI Taxonomy" id="47236"/>
    <lineage>
        <taxon>Eukaryota</taxon>
        <taxon>Fungi</taxon>
        <taxon>Dikarya</taxon>
        <taxon>Ascomycota</taxon>
        <taxon>Pezizomycotina</taxon>
        <taxon>Orbiliomycetes</taxon>
        <taxon>Orbiliales</taxon>
        <taxon>Orbiliaceae</taxon>
        <taxon>Arthrobotrys</taxon>
    </lineage>
</organism>
<dbReference type="SUPFAM" id="SSF55658">
    <property type="entry name" value="L9 N-domain-like"/>
    <property type="match status" value="2"/>
</dbReference>
<keyword evidence="4" id="KW-1185">Reference proteome</keyword>
<dbReference type="EMBL" id="JAVHJL010000006">
    <property type="protein sequence ID" value="KAK6501389.1"/>
    <property type="molecule type" value="Genomic_DNA"/>
</dbReference>
<dbReference type="InterPro" id="IPR009027">
    <property type="entry name" value="Ribosomal_bL9/RNase_H1_N"/>
</dbReference>
<feature type="compositionally biased region" description="Basic and acidic residues" evidence="1">
    <location>
        <begin position="215"/>
        <end position="230"/>
    </location>
</feature>
<feature type="region of interest" description="Disordered" evidence="1">
    <location>
        <begin position="197"/>
        <end position="258"/>
    </location>
</feature>
<feature type="compositionally biased region" description="Acidic residues" evidence="1">
    <location>
        <begin position="197"/>
        <end position="206"/>
    </location>
</feature>
<evidence type="ECO:0000313" key="4">
    <source>
        <dbReference type="Proteomes" id="UP001370758"/>
    </source>
</evidence>
<gene>
    <name evidence="3" type="ORF">TWF481_009229</name>
</gene>
<dbReference type="Pfam" id="PF01693">
    <property type="entry name" value="Cauli_VI"/>
    <property type="match status" value="2"/>
</dbReference>
<feature type="region of interest" description="Disordered" evidence="1">
    <location>
        <begin position="103"/>
        <end position="148"/>
    </location>
</feature>
<evidence type="ECO:0000256" key="1">
    <source>
        <dbReference type="SAM" id="MobiDB-lite"/>
    </source>
</evidence>
<dbReference type="AlphaFoldDB" id="A0AAV9W357"/>
<dbReference type="Proteomes" id="UP001370758">
    <property type="component" value="Unassembled WGS sequence"/>
</dbReference>
<dbReference type="InterPro" id="IPR037056">
    <property type="entry name" value="RNase_H1_N_sf"/>
</dbReference>
<comment type="caution">
    <text evidence="3">The sequence shown here is derived from an EMBL/GenBank/DDBJ whole genome shotgun (WGS) entry which is preliminary data.</text>
</comment>
<feature type="compositionally biased region" description="Acidic residues" evidence="1">
    <location>
        <begin position="234"/>
        <end position="258"/>
    </location>
</feature>
<feature type="domain" description="Ribonuclease H1 N-terminal" evidence="2">
    <location>
        <begin position="15"/>
        <end position="56"/>
    </location>
</feature>
<protein>
    <recommendedName>
        <fullName evidence="2">Ribonuclease H1 N-terminal domain-containing protein</fullName>
    </recommendedName>
</protein>
<dbReference type="Gene3D" id="3.40.970.10">
    <property type="entry name" value="Ribonuclease H1, N-terminal domain"/>
    <property type="match status" value="2"/>
</dbReference>
<accession>A0AAV9W357</accession>
<reference evidence="3 4" key="1">
    <citation type="submission" date="2023-08" db="EMBL/GenBank/DDBJ databases">
        <authorList>
            <person name="Palmer J.M."/>
        </authorList>
    </citation>
    <scope>NUCLEOTIDE SEQUENCE [LARGE SCALE GENOMIC DNA]</scope>
    <source>
        <strain evidence="3 4">TWF481</strain>
    </source>
</reference>
<proteinExistence type="predicted"/>
<dbReference type="InterPro" id="IPR011320">
    <property type="entry name" value="RNase_H1_N"/>
</dbReference>
<feature type="domain" description="Ribonuclease H1 N-terminal" evidence="2">
    <location>
        <begin position="70"/>
        <end position="112"/>
    </location>
</feature>
<evidence type="ECO:0000313" key="3">
    <source>
        <dbReference type="EMBL" id="KAK6501389.1"/>
    </source>
</evidence>
<evidence type="ECO:0000259" key="2">
    <source>
        <dbReference type="Pfam" id="PF01693"/>
    </source>
</evidence>
<name>A0AAV9W357_9PEZI</name>